<dbReference type="AlphaFoldDB" id="D1BA99"/>
<gene>
    <name evidence="5" type="ordered locus">Taci_0970</name>
</gene>
<dbReference type="RefSeq" id="WP_012869717.1">
    <property type="nucleotide sequence ID" value="NC_013522.1"/>
</dbReference>
<dbReference type="PROSITE" id="PS51379">
    <property type="entry name" value="4FE4S_FER_2"/>
    <property type="match status" value="1"/>
</dbReference>
<dbReference type="Pfam" id="PF13237">
    <property type="entry name" value="Fer4_10"/>
    <property type="match status" value="1"/>
</dbReference>
<dbReference type="HOGENOM" id="CLU_1582974_0_0_0"/>
<evidence type="ECO:0000256" key="1">
    <source>
        <dbReference type="ARBA" id="ARBA00022723"/>
    </source>
</evidence>
<dbReference type="GO" id="GO:0051536">
    <property type="term" value="F:iron-sulfur cluster binding"/>
    <property type="evidence" value="ECO:0007669"/>
    <property type="project" value="UniProtKB-KW"/>
</dbReference>
<keyword evidence="1" id="KW-0479">Metal-binding</keyword>
<dbReference type="InterPro" id="IPR017900">
    <property type="entry name" value="4Fe4S_Fe_S_CS"/>
</dbReference>
<keyword evidence="3" id="KW-0411">Iron-sulfur</keyword>
<dbReference type="SUPFAM" id="SSF54862">
    <property type="entry name" value="4Fe-4S ferredoxins"/>
    <property type="match status" value="1"/>
</dbReference>
<reference evidence="5 6" key="1">
    <citation type="journal article" date="2009" name="Stand. Genomic Sci.">
        <title>Complete genome sequence of Thermanaerovibrio acidaminovorans type strain (Su883).</title>
        <authorList>
            <person name="Chovatia M."/>
            <person name="Sikorski J."/>
            <person name="Schroder M."/>
            <person name="Lapidus A."/>
            <person name="Nolan M."/>
            <person name="Tice H."/>
            <person name="Glavina Del Rio T."/>
            <person name="Copeland A."/>
            <person name="Cheng J.F."/>
            <person name="Lucas S."/>
            <person name="Chen F."/>
            <person name="Bruce D."/>
            <person name="Goodwin L."/>
            <person name="Pitluck S."/>
            <person name="Ivanova N."/>
            <person name="Mavromatis K."/>
            <person name="Ovchinnikova G."/>
            <person name="Pati A."/>
            <person name="Chen A."/>
            <person name="Palaniappan K."/>
            <person name="Land M."/>
            <person name="Hauser L."/>
            <person name="Chang Y.J."/>
            <person name="Jeffries C.D."/>
            <person name="Chain P."/>
            <person name="Saunders E."/>
            <person name="Detter J.C."/>
            <person name="Brettin T."/>
            <person name="Rohde M."/>
            <person name="Goker M."/>
            <person name="Spring S."/>
            <person name="Bristow J."/>
            <person name="Markowitz V."/>
            <person name="Hugenholtz P."/>
            <person name="Kyrpides N.C."/>
            <person name="Klenk H.P."/>
            <person name="Eisen J.A."/>
        </authorList>
    </citation>
    <scope>NUCLEOTIDE SEQUENCE [LARGE SCALE GENOMIC DNA]</scope>
    <source>
        <strain evidence="6">ATCC 49978 / DSM 6589 / Su883</strain>
    </source>
</reference>
<keyword evidence="2" id="KW-0408">Iron</keyword>
<keyword evidence="6" id="KW-1185">Reference proteome</keyword>
<evidence type="ECO:0000313" key="6">
    <source>
        <dbReference type="Proteomes" id="UP000002030"/>
    </source>
</evidence>
<feature type="domain" description="4Fe-4S ferredoxin-type" evidence="4">
    <location>
        <begin position="66"/>
        <end position="95"/>
    </location>
</feature>
<dbReference type="STRING" id="525903.Taci_0970"/>
<evidence type="ECO:0000256" key="2">
    <source>
        <dbReference type="ARBA" id="ARBA00023004"/>
    </source>
</evidence>
<dbReference type="PROSITE" id="PS00198">
    <property type="entry name" value="4FE4S_FER_1"/>
    <property type="match status" value="1"/>
</dbReference>
<dbReference type="EMBL" id="CP001818">
    <property type="protein sequence ID" value="ACZ19202.1"/>
    <property type="molecule type" value="Genomic_DNA"/>
</dbReference>
<dbReference type="Proteomes" id="UP000002030">
    <property type="component" value="Chromosome"/>
</dbReference>
<organism evidence="5 6">
    <name type="scientific">Thermanaerovibrio acidaminovorans (strain ATCC 49978 / DSM 6589 / Su883)</name>
    <name type="common">Selenomonas acidaminovorans</name>
    <dbReference type="NCBI Taxonomy" id="525903"/>
    <lineage>
        <taxon>Bacteria</taxon>
        <taxon>Thermotogati</taxon>
        <taxon>Synergistota</taxon>
        <taxon>Synergistia</taxon>
        <taxon>Synergistales</taxon>
        <taxon>Synergistaceae</taxon>
        <taxon>Thermanaerovibrio</taxon>
    </lineage>
</organism>
<evidence type="ECO:0000256" key="3">
    <source>
        <dbReference type="ARBA" id="ARBA00023014"/>
    </source>
</evidence>
<sequence length="169" mass="18600">MTDKELLFNSGILVEHREGAELPPMDLWKGKKNGLVVIECPQRIPCNPCNTSCPTGAVIPFKDINDVPKIDYSKCTGCAMCVAKCPGLACFVVDLTWGDEGMALMKLPYEMLPRPEKGDRVQCLDRVGQVVFESTVEAVTEPWKDSTLVVHVGVPVDLVDKVRAVRVVK</sequence>
<name>D1BA99_THEAS</name>
<protein>
    <submittedName>
        <fullName evidence="5">4Fe-4S ferredoxin iron-sulfur binding domain protein</fullName>
    </submittedName>
</protein>
<evidence type="ECO:0000259" key="4">
    <source>
        <dbReference type="PROSITE" id="PS51379"/>
    </source>
</evidence>
<dbReference type="eggNOG" id="COG2768">
    <property type="taxonomic scope" value="Bacteria"/>
</dbReference>
<accession>D1BA99</accession>
<dbReference type="EnsemblBacteria" id="ACZ19202">
    <property type="protein sequence ID" value="ACZ19202"/>
    <property type="gene ID" value="Taci_0970"/>
</dbReference>
<proteinExistence type="predicted"/>
<dbReference type="OrthoDB" id="9801699at2"/>
<dbReference type="Gene3D" id="3.30.70.20">
    <property type="match status" value="1"/>
</dbReference>
<dbReference type="InterPro" id="IPR017896">
    <property type="entry name" value="4Fe4S_Fe-S-bd"/>
</dbReference>
<evidence type="ECO:0000313" key="5">
    <source>
        <dbReference type="EMBL" id="ACZ19202.1"/>
    </source>
</evidence>
<dbReference type="GO" id="GO:0046872">
    <property type="term" value="F:metal ion binding"/>
    <property type="evidence" value="ECO:0007669"/>
    <property type="project" value="UniProtKB-KW"/>
</dbReference>
<dbReference type="KEGG" id="tai:Taci_0970"/>